<feature type="region of interest" description="Disordered" evidence="1">
    <location>
        <begin position="444"/>
        <end position="479"/>
    </location>
</feature>
<evidence type="ECO:0000313" key="5">
    <source>
        <dbReference type="Proteomes" id="UP000286415"/>
    </source>
</evidence>
<comment type="caution">
    <text evidence="4">The sequence shown here is derived from an EMBL/GenBank/DDBJ whole genome shotgun (WGS) entry which is preliminary data.</text>
</comment>
<feature type="compositionally biased region" description="Low complexity" evidence="1">
    <location>
        <begin position="251"/>
        <end position="262"/>
    </location>
</feature>
<dbReference type="Proteomes" id="UP000286415">
    <property type="component" value="Unassembled WGS sequence"/>
</dbReference>
<organism evidence="4 5">
    <name type="scientific">Clonorchis sinensis</name>
    <name type="common">Chinese liver fluke</name>
    <dbReference type="NCBI Taxonomy" id="79923"/>
    <lineage>
        <taxon>Eukaryota</taxon>
        <taxon>Metazoa</taxon>
        <taxon>Spiralia</taxon>
        <taxon>Lophotrochozoa</taxon>
        <taxon>Platyhelminthes</taxon>
        <taxon>Trematoda</taxon>
        <taxon>Digenea</taxon>
        <taxon>Opisthorchiida</taxon>
        <taxon>Opisthorchiata</taxon>
        <taxon>Opisthorchiidae</taxon>
        <taxon>Clonorchis</taxon>
    </lineage>
</organism>
<name>A0A8T1MDM6_CLOSI</name>
<protein>
    <submittedName>
        <fullName evidence="4">Uncharacterized protein</fullName>
    </submittedName>
</protein>
<dbReference type="EMBL" id="NIRI02000056">
    <property type="protein sequence ID" value="KAG5446811.1"/>
    <property type="molecule type" value="Genomic_DNA"/>
</dbReference>
<keyword evidence="2" id="KW-1133">Transmembrane helix</keyword>
<dbReference type="AlphaFoldDB" id="A0A8T1MDM6"/>
<reference evidence="4 5" key="2">
    <citation type="journal article" date="2021" name="Genomics">
        <title>High-quality reference genome for Clonorchis sinensis.</title>
        <authorList>
            <person name="Young N.D."/>
            <person name="Stroehlein A.J."/>
            <person name="Kinkar L."/>
            <person name="Wang T."/>
            <person name="Sohn W.M."/>
            <person name="Chang B.C.H."/>
            <person name="Kaur P."/>
            <person name="Weisz D."/>
            <person name="Dudchenko O."/>
            <person name="Aiden E.L."/>
            <person name="Korhonen P.K."/>
            <person name="Gasser R.B."/>
        </authorList>
    </citation>
    <scope>NUCLEOTIDE SEQUENCE [LARGE SCALE GENOMIC DNA]</scope>
    <source>
        <strain evidence="4">Cs-k2</strain>
    </source>
</reference>
<evidence type="ECO:0000256" key="2">
    <source>
        <dbReference type="SAM" id="Phobius"/>
    </source>
</evidence>
<feature type="region of interest" description="Disordered" evidence="1">
    <location>
        <begin position="511"/>
        <end position="565"/>
    </location>
</feature>
<proteinExistence type="predicted"/>
<keyword evidence="2" id="KW-0812">Transmembrane</keyword>
<evidence type="ECO:0000256" key="1">
    <source>
        <dbReference type="SAM" id="MobiDB-lite"/>
    </source>
</evidence>
<keyword evidence="3" id="KW-0732">Signal</keyword>
<keyword evidence="2" id="KW-0472">Membrane</keyword>
<evidence type="ECO:0000256" key="3">
    <source>
        <dbReference type="SAM" id="SignalP"/>
    </source>
</evidence>
<feature type="signal peptide" evidence="3">
    <location>
        <begin position="1"/>
        <end position="16"/>
    </location>
</feature>
<feature type="compositionally biased region" description="Polar residues" evidence="1">
    <location>
        <begin position="521"/>
        <end position="541"/>
    </location>
</feature>
<gene>
    <name evidence="4" type="ORF">CSKR_114115</name>
</gene>
<accession>A0A8T1MDM6</accession>
<feature type="compositionally biased region" description="Polar residues" evidence="1">
    <location>
        <begin position="551"/>
        <end position="565"/>
    </location>
</feature>
<feature type="transmembrane region" description="Helical" evidence="2">
    <location>
        <begin position="172"/>
        <end position="197"/>
    </location>
</feature>
<feature type="chain" id="PRO_5035798621" evidence="3">
    <location>
        <begin position="17"/>
        <end position="565"/>
    </location>
</feature>
<reference evidence="4 5" key="1">
    <citation type="journal article" date="2018" name="Biotechnol. Adv.">
        <title>Improved genomic resources and new bioinformatic workflow for the carcinogenic parasite Clonorchis sinensis: Biotechnological implications.</title>
        <authorList>
            <person name="Wang D."/>
            <person name="Korhonen P.K."/>
            <person name="Gasser R.B."/>
            <person name="Young N.D."/>
        </authorList>
    </citation>
    <scope>NUCLEOTIDE SEQUENCE [LARGE SCALE GENOMIC DNA]</scope>
    <source>
        <strain evidence="4">Cs-k2</strain>
    </source>
</reference>
<keyword evidence="5" id="KW-1185">Reference proteome</keyword>
<dbReference type="OrthoDB" id="6247291at2759"/>
<feature type="region of interest" description="Disordered" evidence="1">
    <location>
        <begin position="239"/>
        <end position="262"/>
    </location>
</feature>
<evidence type="ECO:0000313" key="4">
    <source>
        <dbReference type="EMBL" id="KAG5446811.1"/>
    </source>
</evidence>
<dbReference type="SUPFAM" id="SSF47769">
    <property type="entry name" value="SAM/Pointed domain"/>
    <property type="match status" value="1"/>
</dbReference>
<sequence>MFTVAFLFISPIYAYATLLSVLEGFAPKLNIPNYEQYEIHRALATLSQQWNDAHDAVQGGEFLSVCRHVLCNPHLVTVGTLSTEALILAWNSNAASAWTTKELSDWLTTFPDLIKHRRLFIDHEITGALLPSFLLPERTHVIKNHLTSEDFLAIENRIMALIFYGPPTGISLFHLILLPAAIISAILFTLCLMLLLYRSSRRAHCKRLELMKQYEDRWFDLQLKISSLAEEMPIISLRPSSSKKRNPIGDSSTSRRSSSVSEASRSAAKVMQQLLNMTISTEQAYLLDALERTKDQLDSVKRQVNDRRFRTLFVANRPELSLEVDRCDRSLHKLSGFLSELTQRWNYMREAMDILATLNDCHWQVESSYRGDESMAVETDSVGLNHLQEEPMQFTEDLDCAKSTVFETTTLNCFSEEASRTPSPTCQDSPRSEEMKDLNSFADENLPADCTDVPGADGTETKIPKPSRIPSHTLTPSFHLMNPPASKLVTGLTTPSHIPIGSLKQLTGSSLKPKFSRSLPGPTQSLPQPQTVGSRPSTEWQSLRIPGFMSGSKTQPDVDNVDQSS</sequence>
<dbReference type="InterPro" id="IPR013761">
    <property type="entry name" value="SAM/pointed_sf"/>
</dbReference>